<comment type="similarity">
    <text evidence="3">Belongs to the flagella basal body rod proteins family.</text>
</comment>
<feature type="domain" description="Flagellar basal body rod protein N-terminal" evidence="7">
    <location>
        <begin position="11"/>
        <end position="39"/>
    </location>
</feature>
<evidence type="ECO:0000256" key="3">
    <source>
        <dbReference type="ARBA" id="ARBA00009677"/>
    </source>
</evidence>
<dbReference type="PANTHER" id="PTHR30033">
    <property type="entry name" value="FLAGELLAR HOOK-ASSOCIATED PROTEIN 1"/>
    <property type="match status" value="1"/>
</dbReference>
<evidence type="ECO:0000256" key="6">
    <source>
        <dbReference type="ARBA" id="ARBA00023143"/>
    </source>
</evidence>
<dbReference type="RefSeq" id="WP_125128974.1">
    <property type="nucleotide sequence ID" value="NZ_RHJS01000002.1"/>
</dbReference>
<dbReference type="GO" id="GO:0044780">
    <property type="term" value="P:bacterial-type flagellum assembly"/>
    <property type="evidence" value="ECO:0007669"/>
    <property type="project" value="InterPro"/>
</dbReference>
<sequence>MMRSTFAGFTTAQLAMAASQRSIDVTGQNIANINTEGYTRQRLDIASLNLRNGSFYNSSNSTRVGYGVDMTGISQLRDPFLDAQYRSQIAKLGTTDAQAAGLEKLQVAFDESTTSGIRDAFINLSNALQTLSKDDGYTRENDTVVRSRMQIIVNLLREKAVSLQDIRHDTQENFKATDIKDLNATLKNIAELNTSIKNSQVLGNPALELMDERNRLLDELGSYLPINVEYSQKKIGEGYSVQVLDVTFTDTEGVSHRLISDGRYGQFSTDISGKPVTLTLTDADGYTNEVTDKISDGTLKGSLDFMNKSGDFDDTDFKGLGYYEKVLDSLVKTFAEAFNDANKSVVQEKVTVGNDEYLKFTDTANNVVVYKGENGKYYQDNNGVPSTTEFTGNVSDLKPSYKTDPVSGEYVLEERPLFEEINKGEGFSALNIKVATDWINGTYGITNSNNVVDGVVGSSANENIVNMINMLSKEFSFTSKGTAGANQNMDVRFYTGTFYSCFANIESTLGIDISSASTMLDNQITVLNQTANSRDGISGVQLDEEGMNLLHYNKSYSAAARLMTTLDEMLDKLINGTGVVGR</sequence>
<dbReference type="PANTHER" id="PTHR30033:SF1">
    <property type="entry name" value="FLAGELLAR HOOK-ASSOCIATED PROTEIN 1"/>
    <property type="match status" value="1"/>
</dbReference>
<evidence type="ECO:0000256" key="5">
    <source>
        <dbReference type="ARBA" id="ARBA00022525"/>
    </source>
</evidence>
<comment type="caution">
    <text evidence="10">The sequence shown here is derived from an EMBL/GenBank/DDBJ whole genome shotgun (WGS) entry which is preliminary data.</text>
</comment>
<evidence type="ECO:0000259" key="9">
    <source>
        <dbReference type="Pfam" id="PF22638"/>
    </source>
</evidence>
<keyword evidence="5" id="KW-0964">Secreted</keyword>
<dbReference type="GO" id="GO:0009424">
    <property type="term" value="C:bacterial-type flagellum hook"/>
    <property type="evidence" value="ECO:0007669"/>
    <property type="project" value="InterPro"/>
</dbReference>
<name>A0A3R8M1A9_9FIRM</name>
<evidence type="ECO:0000256" key="2">
    <source>
        <dbReference type="ARBA" id="ARBA00004613"/>
    </source>
</evidence>
<keyword evidence="11" id="KW-1185">Reference proteome</keyword>
<feature type="domain" description="Flagellar hook-associated protein FlgK helical" evidence="9">
    <location>
        <begin position="103"/>
        <end position="344"/>
    </location>
</feature>
<dbReference type="AlphaFoldDB" id="A0A3R8M1A9"/>
<dbReference type="Pfam" id="PF06429">
    <property type="entry name" value="Flg_bbr_C"/>
    <property type="match status" value="1"/>
</dbReference>
<evidence type="ECO:0000256" key="4">
    <source>
        <dbReference type="ARBA" id="ARBA00016244"/>
    </source>
</evidence>
<dbReference type="SUPFAM" id="SSF64518">
    <property type="entry name" value="Phase 1 flagellin"/>
    <property type="match status" value="1"/>
</dbReference>
<keyword evidence="10" id="KW-0969">Cilium</keyword>
<evidence type="ECO:0000313" key="10">
    <source>
        <dbReference type="EMBL" id="RRK33762.1"/>
    </source>
</evidence>
<evidence type="ECO:0000313" key="11">
    <source>
        <dbReference type="Proteomes" id="UP000274920"/>
    </source>
</evidence>
<dbReference type="InterPro" id="IPR002371">
    <property type="entry name" value="FlgK"/>
</dbReference>
<dbReference type="InterPro" id="IPR001444">
    <property type="entry name" value="Flag_bb_rod_N"/>
</dbReference>
<evidence type="ECO:0000259" key="8">
    <source>
        <dbReference type="Pfam" id="PF06429"/>
    </source>
</evidence>
<dbReference type="Pfam" id="PF00460">
    <property type="entry name" value="Flg_bb_rod"/>
    <property type="match status" value="1"/>
</dbReference>
<dbReference type="GO" id="GO:0005198">
    <property type="term" value="F:structural molecule activity"/>
    <property type="evidence" value="ECO:0007669"/>
    <property type="project" value="InterPro"/>
</dbReference>
<dbReference type="InterPro" id="IPR053927">
    <property type="entry name" value="FlgK_helical"/>
</dbReference>
<gene>
    <name evidence="10" type="ORF">EBB54_22150</name>
</gene>
<accession>A0A3R8M1A9</accession>
<proteinExistence type="inferred from homology"/>
<reference evidence="10" key="1">
    <citation type="submission" date="2018-10" db="EMBL/GenBank/DDBJ databases">
        <title>Schaedlerella arabinophila gen. nov. sp. nov., isolated from the mouse intestinal tract and comparative analysis with the genome of the closely related altered Schaedler flora strain ASF502.</title>
        <authorList>
            <person name="Miyake S."/>
            <person name="Soh M."/>
            <person name="Seedorf H."/>
        </authorList>
    </citation>
    <scope>NUCLEOTIDE SEQUENCE [LARGE SCALE GENOMIC DNA]</scope>
    <source>
        <strain evidence="10">DSM 106076</strain>
    </source>
</reference>
<evidence type="ECO:0000259" key="7">
    <source>
        <dbReference type="Pfam" id="PF00460"/>
    </source>
</evidence>
<dbReference type="GO" id="GO:0005576">
    <property type="term" value="C:extracellular region"/>
    <property type="evidence" value="ECO:0007669"/>
    <property type="project" value="UniProtKB-SubCell"/>
</dbReference>
<organism evidence="10 11">
    <name type="scientific">Schaedlerella arabinosiphila</name>
    <dbReference type="NCBI Taxonomy" id="2044587"/>
    <lineage>
        <taxon>Bacteria</taxon>
        <taxon>Bacillati</taxon>
        <taxon>Bacillota</taxon>
        <taxon>Clostridia</taxon>
        <taxon>Lachnospirales</taxon>
        <taxon>Lachnospiraceae</taxon>
        <taxon>Schaedlerella</taxon>
    </lineage>
</organism>
<feature type="domain" description="Flagellar basal-body/hook protein C-terminal" evidence="8">
    <location>
        <begin position="538"/>
        <end position="575"/>
    </location>
</feature>
<comment type="subcellular location">
    <subcellularLocation>
        <location evidence="1">Bacterial flagellum</location>
    </subcellularLocation>
    <subcellularLocation>
        <location evidence="2">Secreted</location>
    </subcellularLocation>
</comment>
<protein>
    <recommendedName>
        <fullName evidence="4">Flagellar hook-associated protein 1</fullName>
    </recommendedName>
</protein>
<keyword evidence="10" id="KW-0966">Cell projection</keyword>
<keyword evidence="6" id="KW-0975">Bacterial flagellum</keyword>
<dbReference type="Pfam" id="PF22638">
    <property type="entry name" value="FlgK_D1"/>
    <property type="match status" value="1"/>
</dbReference>
<dbReference type="Proteomes" id="UP000274920">
    <property type="component" value="Unassembled WGS sequence"/>
</dbReference>
<dbReference type="EMBL" id="RHJS01000002">
    <property type="protein sequence ID" value="RRK33762.1"/>
    <property type="molecule type" value="Genomic_DNA"/>
</dbReference>
<evidence type="ECO:0000256" key="1">
    <source>
        <dbReference type="ARBA" id="ARBA00004365"/>
    </source>
</evidence>
<dbReference type="InterPro" id="IPR010930">
    <property type="entry name" value="Flg_bb/hook_C_dom"/>
</dbReference>
<keyword evidence="10" id="KW-0282">Flagellum</keyword>